<evidence type="ECO:0000256" key="3">
    <source>
        <dbReference type="ARBA" id="ARBA00011245"/>
    </source>
</evidence>
<feature type="binding site" evidence="12">
    <location>
        <position position="240"/>
    </location>
    <ligand>
        <name>Zn(2+)</name>
        <dbReference type="ChEBI" id="CHEBI:29105"/>
    </ligand>
</feature>
<evidence type="ECO:0000256" key="6">
    <source>
        <dbReference type="ARBA" id="ARBA00022723"/>
    </source>
</evidence>
<comment type="catalytic activity">
    <reaction evidence="12">
        <text>tRNA(Cys) + L-cysteine + ATP = L-cysteinyl-tRNA(Cys) + AMP + diphosphate</text>
        <dbReference type="Rhea" id="RHEA:17773"/>
        <dbReference type="Rhea" id="RHEA-COMP:9661"/>
        <dbReference type="Rhea" id="RHEA-COMP:9679"/>
        <dbReference type="ChEBI" id="CHEBI:30616"/>
        <dbReference type="ChEBI" id="CHEBI:33019"/>
        <dbReference type="ChEBI" id="CHEBI:35235"/>
        <dbReference type="ChEBI" id="CHEBI:78442"/>
        <dbReference type="ChEBI" id="CHEBI:78517"/>
        <dbReference type="ChEBI" id="CHEBI:456215"/>
        <dbReference type="EC" id="6.1.1.16"/>
    </reaction>
</comment>
<gene>
    <name evidence="12" type="primary">cysS</name>
    <name evidence="14" type="ORF">DFR39_102245</name>
</gene>
<evidence type="ECO:0000313" key="14">
    <source>
        <dbReference type="EMBL" id="TDP11862.1"/>
    </source>
</evidence>
<dbReference type="GO" id="GO:0005524">
    <property type="term" value="F:ATP binding"/>
    <property type="evidence" value="ECO:0007669"/>
    <property type="project" value="UniProtKB-UniRule"/>
</dbReference>
<protein>
    <recommendedName>
        <fullName evidence="12">Cysteine--tRNA ligase</fullName>
        <ecNumber evidence="12">6.1.1.16</ecNumber>
    </recommendedName>
    <alternativeName>
        <fullName evidence="12">Cysteinyl-tRNA synthetase</fullName>
        <shortName evidence="12">CysRS</shortName>
    </alternativeName>
</protein>
<dbReference type="HAMAP" id="MF_00041">
    <property type="entry name" value="Cys_tRNA_synth"/>
    <property type="match status" value="1"/>
</dbReference>
<keyword evidence="10 12" id="KW-0648">Protein biosynthesis</keyword>
<dbReference type="Pfam" id="PF09190">
    <property type="entry name" value="DALR_2"/>
    <property type="match status" value="1"/>
</dbReference>
<dbReference type="CDD" id="cd07963">
    <property type="entry name" value="Anticodon_Ia_Cys"/>
    <property type="match status" value="1"/>
</dbReference>
<comment type="similarity">
    <text evidence="2 12">Belongs to the class-I aminoacyl-tRNA synthetase family.</text>
</comment>
<evidence type="ECO:0000313" key="15">
    <source>
        <dbReference type="Proteomes" id="UP000295357"/>
    </source>
</evidence>
<dbReference type="InterPro" id="IPR032678">
    <property type="entry name" value="tRNA-synt_1_cat_dom"/>
</dbReference>
<evidence type="ECO:0000256" key="8">
    <source>
        <dbReference type="ARBA" id="ARBA00022833"/>
    </source>
</evidence>
<evidence type="ECO:0000256" key="2">
    <source>
        <dbReference type="ARBA" id="ARBA00005594"/>
    </source>
</evidence>
<sequence length="460" mass="51103">MSSTLRIYNTLTRAVEPFAPIEPGHVRMYVCGMTIYDLCHVGHARMMMAFDVVQRWLKASGYRVTYVRNITDIDDKIIKRAVERGISIRELTDEMIAAMHRDIGALGVERPTHEPRATEYVPQMLQMIGTLEGKGLAYRASNGDVNYAVRKFPGYGKLSGKSLDDLRAGERVAVDDGKLDPLDFVLWKAAKPSEPEDAKYASEFGPGRPGWHIECSAMSCALLGERFDIHGGGMDLQFPHHENEIAQSEGALGQPFVNFWVHNGFLNVDNEKMSKSLGNFFTIQDVLKKFDGETLRYFMLRTHYRSPFNFSDAHLEDARGALRRLYTALDAVGEVEVGDIDWAHPQAAAFKAAMDDDFNVPAALASLFELASEINRSRSLVEARLLKSLGACLGVLQLAPRQYLQGGSGADEDSIQVRIEARAAAKAARDFAEADRIRQELLAEGIVLKDTAQGTTWVKA</sequence>
<evidence type="ECO:0000256" key="5">
    <source>
        <dbReference type="ARBA" id="ARBA00022598"/>
    </source>
</evidence>
<dbReference type="OrthoDB" id="9815130at2"/>
<dbReference type="EMBL" id="SNXE01000002">
    <property type="protein sequence ID" value="TDP11862.1"/>
    <property type="molecule type" value="Genomic_DNA"/>
</dbReference>
<comment type="subunit">
    <text evidence="3 12">Monomer.</text>
</comment>
<feature type="binding site" evidence="12">
    <location>
        <position position="275"/>
    </location>
    <ligand>
        <name>ATP</name>
        <dbReference type="ChEBI" id="CHEBI:30616"/>
    </ligand>
</feature>
<dbReference type="GO" id="GO:0005829">
    <property type="term" value="C:cytosol"/>
    <property type="evidence" value="ECO:0007669"/>
    <property type="project" value="TreeGrafter"/>
</dbReference>
<reference evidence="14 15" key="1">
    <citation type="submission" date="2019-03" db="EMBL/GenBank/DDBJ databases">
        <title>Genomic Encyclopedia of Type Strains, Phase IV (KMG-IV): sequencing the most valuable type-strain genomes for metagenomic binning, comparative biology and taxonomic classification.</title>
        <authorList>
            <person name="Goeker M."/>
        </authorList>
    </citation>
    <scope>NUCLEOTIDE SEQUENCE [LARGE SCALE GENOMIC DNA]</scope>
    <source>
        <strain evidence="14 15">DSM 25082</strain>
    </source>
</reference>
<dbReference type="GO" id="GO:0008270">
    <property type="term" value="F:zinc ion binding"/>
    <property type="evidence" value="ECO:0007669"/>
    <property type="project" value="UniProtKB-UniRule"/>
</dbReference>
<dbReference type="NCBIfam" id="TIGR00435">
    <property type="entry name" value="cysS"/>
    <property type="match status" value="1"/>
</dbReference>
<dbReference type="InterPro" id="IPR014729">
    <property type="entry name" value="Rossmann-like_a/b/a_fold"/>
</dbReference>
<keyword evidence="5 12" id="KW-0436">Ligase</keyword>
<name>A0A4R6N8N4_9BURK</name>
<dbReference type="InterPro" id="IPR009080">
    <property type="entry name" value="tRNAsynth_Ia_anticodon-bd"/>
</dbReference>
<dbReference type="EC" id="6.1.1.16" evidence="12"/>
<keyword evidence="15" id="KW-1185">Reference proteome</keyword>
<evidence type="ECO:0000259" key="13">
    <source>
        <dbReference type="SMART" id="SM00840"/>
    </source>
</evidence>
<feature type="short sequence motif" description="'HIGH' region" evidence="12">
    <location>
        <begin position="33"/>
        <end position="43"/>
    </location>
</feature>
<dbReference type="InterPro" id="IPR015273">
    <property type="entry name" value="Cys-tRNA-synt_Ia_DALR"/>
</dbReference>
<dbReference type="PRINTS" id="PR00983">
    <property type="entry name" value="TRNASYNTHCYS"/>
</dbReference>
<dbReference type="SUPFAM" id="SSF52374">
    <property type="entry name" value="Nucleotidylyl transferase"/>
    <property type="match status" value="1"/>
</dbReference>
<evidence type="ECO:0000256" key="4">
    <source>
        <dbReference type="ARBA" id="ARBA00022490"/>
    </source>
</evidence>
<proteinExistence type="inferred from homology"/>
<dbReference type="Gene3D" id="3.40.50.620">
    <property type="entry name" value="HUPs"/>
    <property type="match status" value="1"/>
</dbReference>
<evidence type="ECO:0000256" key="9">
    <source>
        <dbReference type="ARBA" id="ARBA00022840"/>
    </source>
</evidence>
<dbReference type="SUPFAM" id="SSF47323">
    <property type="entry name" value="Anticodon-binding domain of a subclass of class I aminoacyl-tRNA synthetases"/>
    <property type="match status" value="1"/>
</dbReference>
<comment type="cofactor">
    <cofactor evidence="12">
        <name>Zn(2+)</name>
        <dbReference type="ChEBI" id="CHEBI:29105"/>
    </cofactor>
    <text evidence="12">Binds 1 zinc ion per subunit.</text>
</comment>
<comment type="subcellular location">
    <subcellularLocation>
        <location evidence="1 12">Cytoplasm</location>
    </subcellularLocation>
</comment>
<dbReference type="PANTHER" id="PTHR10890">
    <property type="entry name" value="CYSTEINYL-TRNA SYNTHETASE"/>
    <property type="match status" value="1"/>
</dbReference>
<dbReference type="CDD" id="cd00672">
    <property type="entry name" value="CysRS_core"/>
    <property type="match status" value="1"/>
</dbReference>
<dbReference type="Pfam" id="PF01406">
    <property type="entry name" value="tRNA-synt_1e"/>
    <property type="match status" value="1"/>
</dbReference>
<evidence type="ECO:0000256" key="11">
    <source>
        <dbReference type="ARBA" id="ARBA00023146"/>
    </source>
</evidence>
<dbReference type="SMART" id="SM00840">
    <property type="entry name" value="DALR_2"/>
    <property type="match status" value="1"/>
</dbReference>
<feature type="binding site" evidence="12">
    <location>
        <position position="215"/>
    </location>
    <ligand>
        <name>Zn(2+)</name>
        <dbReference type="ChEBI" id="CHEBI:29105"/>
    </ligand>
</feature>
<keyword evidence="4 12" id="KW-0963">Cytoplasm</keyword>
<keyword evidence="8 12" id="KW-0862">Zinc</keyword>
<evidence type="ECO:0000256" key="10">
    <source>
        <dbReference type="ARBA" id="ARBA00022917"/>
    </source>
</evidence>
<dbReference type="Gene3D" id="1.20.120.1910">
    <property type="entry name" value="Cysteine-tRNA ligase, C-terminal anti-codon recognition domain"/>
    <property type="match status" value="1"/>
</dbReference>
<dbReference type="InterPro" id="IPR024909">
    <property type="entry name" value="Cys-tRNA/MSH_ligase"/>
</dbReference>
<accession>A0A4R6N8N4</accession>
<dbReference type="PANTHER" id="PTHR10890:SF3">
    <property type="entry name" value="CYSTEINE--TRNA LIGASE, CYTOPLASMIC"/>
    <property type="match status" value="1"/>
</dbReference>
<keyword evidence="9 12" id="KW-0067">ATP-binding</keyword>
<dbReference type="AlphaFoldDB" id="A0A4R6N8N4"/>
<dbReference type="FunFam" id="3.40.50.620:FF:000009">
    <property type="entry name" value="Cysteine--tRNA ligase"/>
    <property type="match status" value="1"/>
</dbReference>
<keyword evidence="11 12" id="KW-0030">Aminoacyl-tRNA synthetase</keyword>
<evidence type="ECO:0000256" key="7">
    <source>
        <dbReference type="ARBA" id="ARBA00022741"/>
    </source>
</evidence>
<organism evidence="14 15">
    <name type="scientific">Roseateles asaccharophilus</name>
    <dbReference type="NCBI Taxonomy" id="582607"/>
    <lineage>
        <taxon>Bacteria</taxon>
        <taxon>Pseudomonadati</taxon>
        <taxon>Pseudomonadota</taxon>
        <taxon>Betaproteobacteria</taxon>
        <taxon>Burkholderiales</taxon>
        <taxon>Sphaerotilaceae</taxon>
        <taxon>Roseateles</taxon>
    </lineage>
</organism>
<dbReference type="RefSeq" id="WP_133602632.1">
    <property type="nucleotide sequence ID" value="NZ_JAUFPJ010000002.1"/>
</dbReference>
<evidence type="ECO:0000256" key="12">
    <source>
        <dbReference type="HAMAP-Rule" id="MF_00041"/>
    </source>
</evidence>
<comment type="caution">
    <text evidence="14">The sequence shown here is derived from an EMBL/GenBank/DDBJ whole genome shotgun (WGS) entry which is preliminary data.</text>
</comment>
<keyword evidence="7 12" id="KW-0547">Nucleotide-binding</keyword>
<feature type="short sequence motif" description="'KMSKS' region" evidence="12">
    <location>
        <begin position="272"/>
        <end position="276"/>
    </location>
</feature>
<evidence type="ECO:0000256" key="1">
    <source>
        <dbReference type="ARBA" id="ARBA00004496"/>
    </source>
</evidence>
<feature type="domain" description="Cysteinyl-tRNA synthetase class Ia DALR" evidence="13">
    <location>
        <begin position="349"/>
        <end position="404"/>
    </location>
</feature>
<keyword evidence="6 12" id="KW-0479">Metal-binding</keyword>
<feature type="binding site" evidence="12">
    <location>
        <position position="31"/>
    </location>
    <ligand>
        <name>Zn(2+)</name>
        <dbReference type="ChEBI" id="CHEBI:29105"/>
    </ligand>
</feature>
<feature type="binding site" evidence="12">
    <location>
        <position position="244"/>
    </location>
    <ligand>
        <name>Zn(2+)</name>
        <dbReference type="ChEBI" id="CHEBI:29105"/>
    </ligand>
</feature>
<dbReference type="Proteomes" id="UP000295357">
    <property type="component" value="Unassembled WGS sequence"/>
</dbReference>
<dbReference type="GO" id="GO:0006423">
    <property type="term" value="P:cysteinyl-tRNA aminoacylation"/>
    <property type="evidence" value="ECO:0007669"/>
    <property type="project" value="UniProtKB-UniRule"/>
</dbReference>
<dbReference type="GO" id="GO:0004817">
    <property type="term" value="F:cysteine-tRNA ligase activity"/>
    <property type="evidence" value="ECO:0007669"/>
    <property type="project" value="UniProtKB-UniRule"/>
</dbReference>
<dbReference type="InterPro" id="IPR015803">
    <property type="entry name" value="Cys-tRNA-ligase"/>
</dbReference>